<keyword evidence="3" id="KW-1185">Reference proteome</keyword>
<reference evidence="2 3" key="1">
    <citation type="submission" date="2020-03" db="EMBL/GenBank/DDBJ databases">
        <title>Draft Genome Sequence of Cudoniella acicularis.</title>
        <authorList>
            <person name="Buettner E."/>
            <person name="Kellner H."/>
        </authorList>
    </citation>
    <scope>NUCLEOTIDE SEQUENCE [LARGE SCALE GENOMIC DNA]</scope>
    <source>
        <strain evidence="2 3">DSM 108380</strain>
    </source>
</reference>
<evidence type="ECO:0000256" key="1">
    <source>
        <dbReference type="SAM" id="MobiDB-lite"/>
    </source>
</evidence>
<protein>
    <submittedName>
        <fullName evidence="2">Uncharacterized protein</fullName>
    </submittedName>
</protein>
<gene>
    <name evidence="2" type="ORF">G7Y89_g1640</name>
</gene>
<feature type="region of interest" description="Disordered" evidence="1">
    <location>
        <begin position="94"/>
        <end position="121"/>
    </location>
</feature>
<evidence type="ECO:0000313" key="3">
    <source>
        <dbReference type="Proteomes" id="UP000566819"/>
    </source>
</evidence>
<feature type="compositionally biased region" description="Basic and acidic residues" evidence="1">
    <location>
        <begin position="545"/>
        <end position="558"/>
    </location>
</feature>
<feature type="compositionally biased region" description="Polar residues" evidence="1">
    <location>
        <begin position="620"/>
        <end position="629"/>
    </location>
</feature>
<comment type="caution">
    <text evidence="2">The sequence shown here is derived from an EMBL/GenBank/DDBJ whole genome shotgun (WGS) entry which is preliminary data.</text>
</comment>
<evidence type="ECO:0000313" key="2">
    <source>
        <dbReference type="EMBL" id="KAF4636453.1"/>
    </source>
</evidence>
<accession>A0A8H4RVZ4</accession>
<dbReference type="OrthoDB" id="302728at2759"/>
<name>A0A8H4RVZ4_9HELO</name>
<sequence length="696" mass="79086">MELSSVTVLGCDDEVELELRLVLKAKNEAPEECARSLRAELRAVKVSVDEDKDDTKAKTRSAWELLERINRRRKESWTRRWKLRWDGVERLNVQQPGTSQIPDTDADAEPTPTSSSEEDTGWHTFTEEPRHYRLWHFRFAAYKCITADGRPTCNIIIFGVLAVSQCQEIVFRSFIIFTTSITSYTINWQKTIKKTKAQNFATPRVSLKMASRFFLKFSDLELSTLNMQISIPAGFSICAQLDVIRGLLRFHYQNKIGRGFSASHLLSRIFVYSITTWAAWVEATIGFLATDSVWIGKGTSFLGIAIYLLLNWSYTTAVFTNPGTTTASNNGYNSLPTRAPPVATNFTGQVKWRASILQEMQCAEAGSGTPLLNVSNMCLENGSPLPMAGYMSGFTGWHILLASRGQTTIECLEKTRYLSPLRKSMQHHHISQQMENPLDYGQQMNDMHGGSGVLPNEDVHHDYHESTHQGYDAYERQRARNRYEEYLDEQDSDKLPSAFDLGWKRNLLHLFGPRKSMWLFPIPTTTGDGWSWEPSPKWLDARERISREREEQRQREHAAGWGEPPSPQRPKVSEGAGRHYVTSYPSRAQSKADRVLGRPQSKADRILGREPDQYADETPGRTNNVSMQTLHPRDDEFEISSDEGELEQRPLDRKATIGWPHSLVQVGVVTNTLLGNTLARQKDDSRGWDGQDDGVD</sequence>
<proteinExistence type="predicted"/>
<dbReference type="AlphaFoldDB" id="A0A8H4RVZ4"/>
<feature type="region of interest" description="Disordered" evidence="1">
    <location>
        <begin position="545"/>
        <end position="631"/>
    </location>
</feature>
<feature type="compositionally biased region" description="Basic and acidic residues" evidence="1">
    <location>
        <begin position="590"/>
        <end position="612"/>
    </location>
</feature>
<dbReference type="Proteomes" id="UP000566819">
    <property type="component" value="Unassembled WGS sequence"/>
</dbReference>
<dbReference type="EMBL" id="JAAMPI010000065">
    <property type="protein sequence ID" value="KAF4636453.1"/>
    <property type="molecule type" value="Genomic_DNA"/>
</dbReference>
<organism evidence="2 3">
    <name type="scientific">Cudoniella acicularis</name>
    <dbReference type="NCBI Taxonomy" id="354080"/>
    <lineage>
        <taxon>Eukaryota</taxon>
        <taxon>Fungi</taxon>
        <taxon>Dikarya</taxon>
        <taxon>Ascomycota</taxon>
        <taxon>Pezizomycotina</taxon>
        <taxon>Leotiomycetes</taxon>
        <taxon>Helotiales</taxon>
        <taxon>Tricladiaceae</taxon>
        <taxon>Cudoniella</taxon>
    </lineage>
</organism>